<dbReference type="PROSITE" id="PS50005">
    <property type="entry name" value="TPR"/>
    <property type="match status" value="1"/>
</dbReference>
<keyword evidence="1" id="KW-1133">Transmembrane helix</keyword>
<sequence>MPWVDTIRSFRALYVIGGVVAVLGIIEVRQQTTHHHLRPRGHPRTNPRLETRALEDVARVLLERYPDEAAPNLLMGTALAEQGKLQEARRFLETAMKIEPRDQQLLFLYARLLVDLKEDPEKVRDIVDQLGRYFPRSRDDVEEYFRQATGGVLRFERSY</sequence>
<dbReference type="Pfam" id="PF14559">
    <property type="entry name" value="TPR_19"/>
    <property type="match status" value="1"/>
</dbReference>
<accession>A0A382HFH0</accession>
<protein>
    <submittedName>
        <fullName evidence="2">Uncharacterized protein</fullName>
    </submittedName>
</protein>
<name>A0A382HFH0_9ZZZZ</name>
<dbReference type="EMBL" id="UINC01060972">
    <property type="protein sequence ID" value="SVB86050.1"/>
    <property type="molecule type" value="Genomic_DNA"/>
</dbReference>
<dbReference type="InterPro" id="IPR011990">
    <property type="entry name" value="TPR-like_helical_dom_sf"/>
</dbReference>
<evidence type="ECO:0000256" key="1">
    <source>
        <dbReference type="SAM" id="Phobius"/>
    </source>
</evidence>
<dbReference type="Gene3D" id="1.25.40.10">
    <property type="entry name" value="Tetratricopeptide repeat domain"/>
    <property type="match status" value="1"/>
</dbReference>
<dbReference type="AlphaFoldDB" id="A0A382HFH0"/>
<keyword evidence="1" id="KW-0812">Transmembrane</keyword>
<keyword evidence="1" id="KW-0472">Membrane</keyword>
<proteinExistence type="predicted"/>
<gene>
    <name evidence="2" type="ORF">METZ01_LOCUS238904</name>
</gene>
<dbReference type="SUPFAM" id="SSF48452">
    <property type="entry name" value="TPR-like"/>
    <property type="match status" value="1"/>
</dbReference>
<feature type="transmembrane region" description="Helical" evidence="1">
    <location>
        <begin position="12"/>
        <end position="28"/>
    </location>
</feature>
<organism evidence="2">
    <name type="scientific">marine metagenome</name>
    <dbReference type="NCBI Taxonomy" id="408172"/>
    <lineage>
        <taxon>unclassified sequences</taxon>
        <taxon>metagenomes</taxon>
        <taxon>ecological metagenomes</taxon>
    </lineage>
</organism>
<evidence type="ECO:0000313" key="2">
    <source>
        <dbReference type="EMBL" id="SVB86050.1"/>
    </source>
</evidence>
<reference evidence="2" key="1">
    <citation type="submission" date="2018-05" db="EMBL/GenBank/DDBJ databases">
        <authorList>
            <person name="Lanie J.A."/>
            <person name="Ng W.-L."/>
            <person name="Kazmierczak K.M."/>
            <person name="Andrzejewski T.M."/>
            <person name="Davidsen T.M."/>
            <person name="Wayne K.J."/>
            <person name="Tettelin H."/>
            <person name="Glass J.I."/>
            <person name="Rusch D."/>
            <person name="Podicherti R."/>
            <person name="Tsui H.-C.T."/>
            <person name="Winkler M.E."/>
        </authorList>
    </citation>
    <scope>NUCLEOTIDE SEQUENCE</scope>
</reference>
<dbReference type="InterPro" id="IPR019734">
    <property type="entry name" value="TPR_rpt"/>
</dbReference>